<evidence type="ECO:0000256" key="17">
    <source>
        <dbReference type="PIRSR" id="PIRSR006337-3"/>
    </source>
</evidence>
<dbReference type="Pfam" id="PF00128">
    <property type="entry name" value="Alpha-amylase"/>
    <property type="match status" value="1"/>
</dbReference>
<proteinExistence type="inferred from homology"/>
<keyword evidence="20" id="KW-1185">Reference proteome</keyword>
<dbReference type="NCBIfam" id="TIGR02402">
    <property type="entry name" value="trehalose_TreZ"/>
    <property type="match status" value="1"/>
</dbReference>
<feature type="domain" description="Glycosyl hydrolase family 13 catalytic" evidence="18">
    <location>
        <begin position="78"/>
        <end position="431"/>
    </location>
</feature>
<keyword evidence="9 14" id="KW-0326">Glycosidase</keyword>
<dbReference type="Gene3D" id="2.60.40.10">
    <property type="entry name" value="Immunoglobulins"/>
    <property type="match status" value="1"/>
</dbReference>
<dbReference type="GO" id="GO:0005737">
    <property type="term" value="C:cytoplasm"/>
    <property type="evidence" value="ECO:0007669"/>
    <property type="project" value="UniProtKB-SubCell"/>
</dbReference>
<dbReference type="InterPro" id="IPR013783">
    <property type="entry name" value="Ig-like_fold"/>
</dbReference>
<comment type="similarity">
    <text evidence="3 14">Belongs to the glycosyl hydrolase 13 family.</text>
</comment>
<dbReference type="GO" id="GO:0033942">
    <property type="term" value="F:4-alpha-D-(1-&gt;4)-alpha-D-glucanotrehalose trehalohydrolase activity"/>
    <property type="evidence" value="ECO:0007669"/>
    <property type="project" value="UniProtKB-EC"/>
</dbReference>
<feature type="binding site" evidence="16">
    <location>
        <begin position="306"/>
        <end position="310"/>
    </location>
    <ligand>
        <name>substrate</name>
    </ligand>
</feature>
<name>A0A5C4WVS5_9ACTN</name>
<accession>A0A5C4WVS5</accession>
<sequence>MIFEVWAPKATTVDVSVEDVRHAMSRGQGGWWSVDVAGASHGTLYAYAVDGEGPYPDPRSRRQPEGIFGPSAVYDHGRFTWSDHDWKGRDLRGAVVYELHVGTFTQEGTFAAAVEKLPHLVELCVDFVEVMPVAPVPGGRNWGYDGVDLYAVNETYGGPDGLKTFVDACHRAGIGVILDVVYNHLGPSGNFLDPFAPYVSGLKGSYWGDAVNLDGPDSDEVRRYFVGNAVQWLRDYHIDGLRLDAVHALHDRRATHLLAELSAEVDALACSVGRPLTLIAESDLNDPRMVRSLDAGGLGMTAQWNDDVHHALHCAVSGESHGYYADFASLGALARVLTSGVLHDGSYSAFRGRSHGGSFAGVPGHRLVACLQNHDQIGNRPAGDRLPLTALKLGAGLLLTSPFTPMLFMGEEWGARTPFLFFSDHVEPALRESEGERREREFDGFGYEWDAPDPSDEEAFLRSKLDWTEVKEEAHWSLLCWYRDLIALRKALPELSDPRLDRVRVEVDPLERWLVMWRGALAVAVNLAQESVTVPVAAGPGAVLLASDEPVVAGEEGMRLPGQSMAICRTDRPAGESQPKWR</sequence>
<dbReference type="Pfam" id="PF11941">
    <property type="entry name" value="DUF3459"/>
    <property type="match status" value="1"/>
</dbReference>
<evidence type="ECO:0000256" key="12">
    <source>
        <dbReference type="ARBA" id="ARBA00034013"/>
    </source>
</evidence>
<organism evidence="19 20">
    <name type="scientific">Nonomuraea phyllanthi</name>
    <dbReference type="NCBI Taxonomy" id="2219224"/>
    <lineage>
        <taxon>Bacteria</taxon>
        <taxon>Bacillati</taxon>
        <taxon>Actinomycetota</taxon>
        <taxon>Actinomycetes</taxon>
        <taxon>Streptosporangiales</taxon>
        <taxon>Streptosporangiaceae</taxon>
        <taxon>Nonomuraea</taxon>
    </lineage>
</organism>
<dbReference type="InterPro" id="IPR012768">
    <property type="entry name" value="Trehalose_TreZ"/>
</dbReference>
<comment type="catalytic activity">
    <reaction evidence="12 14">
        <text>hydrolysis of (1-&gt;4)-alpha-D-glucosidic linkage in 4-alpha-D-[(1-&gt;4)-alpha-D-glucanosyl]n trehalose to yield trehalose and (1-&gt;4)-alpha-D-glucan.</text>
        <dbReference type="EC" id="3.2.1.141"/>
    </reaction>
</comment>
<dbReference type="AlphaFoldDB" id="A0A5C4WVS5"/>
<dbReference type="EC" id="3.2.1.141" evidence="4 13"/>
<feature type="binding site" evidence="16">
    <location>
        <begin position="374"/>
        <end position="379"/>
    </location>
    <ligand>
        <name>substrate</name>
    </ligand>
</feature>
<evidence type="ECO:0000256" key="10">
    <source>
        <dbReference type="ARBA" id="ARBA00032057"/>
    </source>
</evidence>
<dbReference type="Gene3D" id="3.20.20.80">
    <property type="entry name" value="Glycosidases"/>
    <property type="match status" value="1"/>
</dbReference>
<dbReference type="PIRSF" id="PIRSF006337">
    <property type="entry name" value="Trehalose_TreZ"/>
    <property type="match status" value="1"/>
</dbReference>
<evidence type="ECO:0000256" key="3">
    <source>
        <dbReference type="ARBA" id="ARBA00008061"/>
    </source>
</evidence>
<evidence type="ECO:0000256" key="13">
    <source>
        <dbReference type="NCBIfam" id="TIGR02402"/>
    </source>
</evidence>
<dbReference type="GO" id="GO:0005992">
    <property type="term" value="P:trehalose biosynthetic process"/>
    <property type="evidence" value="ECO:0007669"/>
    <property type="project" value="UniProtKB-UniRule"/>
</dbReference>
<comment type="subcellular location">
    <subcellularLocation>
        <location evidence="1 15">Cytoplasm</location>
    </subcellularLocation>
</comment>
<dbReference type="SMART" id="SM00642">
    <property type="entry name" value="Aamy"/>
    <property type="match status" value="1"/>
</dbReference>
<dbReference type="InterPro" id="IPR006047">
    <property type="entry name" value="GH13_cat_dom"/>
</dbReference>
<dbReference type="OrthoDB" id="9800174at2"/>
<evidence type="ECO:0000256" key="4">
    <source>
        <dbReference type="ARBA" id="ARBA00012268"/>
    </source>
</evidence>
<feature type="active site" description="Proton donor" evidence="15">
    <location>
        <position position="281"/>
    </location>
</feature>
<evidence type="ECO:0000313" key="19">
    <source>
        <dbReference type="EMBL" id="KAB8197303.1"/>
    </source>
</evidence>
<evidence type="ECO:0000256" key="11">
    <source>
        <dbReference type="ARBA" id="ARBA00033284"/>
    </source>
</evidence>
<evidence type="ECO:0000256" key="5">
    <source>
        <dbReference type="ARBA" id="ARBA00015938"/>
    </source>
</evidence>
<dbReference type="InterPro" id="IPR017853">
    <property type="entry name" value="GH"/>
</dbReference>
<evidence type="ECO:0000256" key="8">
    <source>
        <dbReference type="ARBA" id="ARBA00023277"/>
    </source>
</evidence>
<keyword evidence="6" id="KW-0963">Cytoplasm</keyword>
<dbReference type="UniPathway" id="UPA00299"/>
<reference evidence="19 20" key="1">
    <citation type="submission" date="2019-10" db="EMBL/GenBank/DDBJ databases">
        <title>Nonomuraea sp. nov., isolated from Phyllanthus amarus.</title>
        <authorList>
            <person name="Klykleung N."/>
            <person name="Tanasupawat S."/>
        </authorList>
    </citation>
    <scope>NUCLEOTIDE SEQUENCE [LARGE SCALE GENOMIC DNA]</scope>
    <source>
        <strain evidence="19 20">PA1-10</strain>
    </source>
</reference>
<dbReference type="PANTHER" id="PTHR43651">
    <property type="entry name" value="1,4-ALPHA-GLUCAN-BRANCHING ENZYME"/>
    <property type="match status" value="1"/>
</dbReference>
<dbReference type="InterPro" id="IPR014756">
    <property type="entry name" value="Ig_E-set"/>
</dbReference>
<evidence type="ECO:0000313" key="20">
    <source>
        <dbReference type="Proteomes" id="UP000312512"/>
    </source>
</evidence>
<comment type="pathway">
    <text evidence="2 14">Glycan biosynthesis; trehalose biosynthesis.</text>
</comment>
<dbReference type="Proteomes" id="UP000312512">
    <property type="component" value="Unassembled WGS sequence"/>
</dbReference>
<dbReference type="Gene3D" id="1.10.10.760">
    <property type="entry name" value="E-set domains of sugar-utilizing enzymes"/>
    <property type="match status" value="1"/>
</dbReference>
<keyword evidence="8" id="KW-0119">Carbohydrate metabolism</keyword>
<evidence type="ECO:0000256" key="1">
    <source>
        <dbReference type="ARBA" id="ARBA00004496"/>
    </source>
</evidence>
<evidence type="ECO:0000256" key="6">
    <source>
        <dbReference type="ARBA" id="ARBA00022490"/>
    </source>
</evidence>
<feature type="active site" description="Nucleophile" evidence="15">
    <location>
        <position position="244"/>
    </location>
</feature>
<dbReference type="PANTHER" id="PTHR43651:SF11">
    <property type="entry name" value="MALTO-OLIGOSYLTREHALOSE TREHALOHYDROLASE"/>
    <property type="match status" value="1"/>
</dbReference>
<dbReference type="CDD" id="cd11325">
    <property type="entry name" value="AmyAc_GTHase"/>
    <property type="match status" value="1"/>
</dbReference>
<dbReference type="InterPro" id="IPR044901">
    <property type="entry name" value="Trehalose_TreZ_E-set_sf"/>
</dbReference>
<evidence type="ECO:0000256" key="2">
    <source>
        <dbReference type="ARBA" id="ARBA00005199"/>
    </source>
</evidence>
<gene>
    <name evidence="19" type="primary">treZ</name>
    <name evidence="19" type="ORF">FH608_001705</name>
</gene>
<dbReference type="InterPro" id="IPR022567">
    <property type="entry name" value="DUF3459"/>
</dbReference>
<evidence type="ECO:0000256" key="9">
    <source>
        <dbReference type="ARBA" id="ARBA00023295"/>
    </source>
</evidence>
<evidence type="ECO:0000256" key="15">
    <source>
        <dbReference type="PIRSR" id="PIRSR006337-1"/>
    </source>
</evidence>
<keyword evidence="7 14" id="KW-0378">Hydrolase</keyword>
<comment type="caution">
    <text evidence="19">The sequence shown here is derived from an EMBL/GenBank/DDBJ whole genome shotgun (WGS) entry which is preliminary data.</text>
</comment>
<dbReference type="CDD" id="cd02853">
    <property type="entry name" value="E_set_MTHase_like_N"/>
    <property type="match status" value="1"/>
</dbReference>
<evidence type="ECO:0000259" key="18">
    <source>
        <dbReference type="SMART" id="SM00642"/>
    </source>
</evidence>
<evidence type="ECO:0000256" key="16">
    <source>
        <dbReference type="PIRSR" id="PIRSR006337-2"/>
    </source>
</evidence>
<feature type="binding site" evidence="16">
    <location>
        <begin position="242"/>
        <end position="247"/>
    </location>
    <ligand>
        <name>substrate</name>
    </ligand>
</feature>
<dbReference type="SUPFAM" id="SSF51445">
    <property type="entry name" value="(Trans)glycosidases"/>
    <property type="match status" value="1"/>
</dbReference>
<feature type="site" description="Transition state stabilizer" evidence="17">
    <location>
        <position position="375"/>
    </location>
</feature>
<protein>
    <recommendedName>
        <fullName evidence="5 13">Malto-oligosyltrehalose trehalohydrolase</fullName>
        <shortName evidence="14">MTHase</shortName>
        <ecNumber evidence="4 13">3.2.1.141</ecNumber>
    </recommendedName>
    <alternativeName>
        <fullName evidence="11 14">4-alpha-D-((1-&gt;4)-alpha-D-glucano)trehalose trehalohydrolase</fullName>
    </alternativeName>
    <alternativeName>
        <fullName evidence="10 14">Maltooligosyl trehalose trehalohydrolase</fullName>
    </alternativeName>
</protein>
<evidence type="ECO:0000256" key="14">
    <source>
        <dbReference type="PIRNR" id="PIRNR006337"/>
    </source>
</evidence>
<dbReference type="SUPFAM" id="SSF81296">
    <property type="entry name" value="E set domains"/>
    <property type="match status" value="1"/>
</dbReference>
<dbReference type="EMBL" id="VDLX02000001">
    <property type="protein sequence ID" value="KAB8197303.1"/>
    <property type="molecule type" value="Genomic_DNA"/>
</dbReference>
<dbReference type="Pfam" id="PF02922">
    <property type="entry name" value="CBM_48"/>
    <property type="match status" value="1"/>
</dbReference>
<dbReference type="RefSeq" id="WP_139627987.1">
    <property type="nucleotide sequence ID" value="NZ_VDLX02000001.1"/>
</dbReference>
<evidence type="ECO:0000256" key="7">
    <source>
        <dbReference type="ARBA" id="ARBA00022801"/>
    </source>
</evidence>
<dbReference type="InterPro" id="IPR004193">
    <property type="entry name" value="Glyco_hydro_13_N"/>
</dbReference>